<evidence type="ECO:0000313" key="3">
    <source>
        <dbReference type="Proteomes" id="UP000249396"/>
    </source>
</evidence>
<dbReference type="InterPro" id="IPR019533">
    <property type="entry name" value="Peptidase_S26"/>
</dbReference>
<dbReference type="Proteomes" id="UP000249396">
    <property type="component" value="Unassembled WGS sequence"/>
</dbReference>
<reference evidence="2 3" key="1">
    <citation type="journal article" date="2018" name="Aquat. Microb. Ecol.">
        <title>Gammaproteobacterial methanotrophs dominate.</title>
        <authorList>
            <person name="Rissanen A.J."/>
            <person name="Saarenheimo J."/>
            <person name="Tiirola M."/>
            <person name="Peura S."/>
            <person name="Aalto S.L."/>
            <person name="Karvinen A."/>
            <person name="Nykanen H."/>
        </authorList>
    </citation>
    <scope>NUCLEOTIDE SEQUENCE [LARGE SCALE GENOMIC DNA]</scope>
    <source>
        <strain evidence="2">AMbin10</strain>
    </source>
</reference>
<dbReference type="Pfam" id="PF10502">
    <property type="entry name" value="Peptidase_S26"/>
    <property type="match status" value="1"/>
</dbReference>
<feature type="domain" description="Peptidase S26" evidence="1">
    <location>
        <begin position="31"/>
        <end position="183"/>
    </location>
</feature>
<accession>A0A2W4STS5</accession>
<comment type="caution">
    <text evidence="2">The sequence shown here is derived from an EMBL/GenBank/DDBJ whole genome shotgun (WGS) entry which is preliminary data.</text>
</comment>
<dbReference type="SUPFAM" id="SSF51306">
    <property type="entry name" value="LexA/Signal peptidase"/>
    <property type="match status" value="1"/>
</dbReference>
<dbReference type="InterPro" id="IPR036286">
    <property type="entry name" value="LexA/Signal_pep-like_sf"/>
</dbReference>
<evidence type="ECO:0000313" key="2">
    <source>
        <dbReference type="EMBL" id="PZN76064.1"/>
    </source>
</evidence>
<proteinExistence type="predicted"/>
<dbReference type="EMBL" id="QJPH01000368">
    <property type="protein sequence ID" value="PZN76064.1"/>
    <property type="molecule type" value="Genomic_DNA"/>
</dbReference>
<gene>
    <name evidence="2" type="ORF">DM484_17355</name>
</gene>
<dbReference type="Gene3D" id="2.10.109.10">
    <property type="entry name" value="Umud Fragment, subunit A"/>
    <property type="match status" value="1"/>
</dbReference>
<dbReference type="AlphaFoldDB" id="A0A2W4STS5"/>
<dbReference type="GO" id="GO:0006465">
    <property type="term" value="P:signal peptide processing"/>
    <property type="evidence" value="ECO:0007669"/>
    <property type="project" value="InterPro"/>
</dbReference>
<dbReference type="GO" id="GO:0004252">
    <property type="term" value="F:serine-type endopeptidase activity"/>
    <property type="evidence" value="ECO:0007669"/>
    <property type="project" value="InterPro"/>
</dbReference>
<sequence>MPMSTDSLSGGGGWAGLPGKAESFSGLLVRHVQKHLPAYLLVAVCYHLFKANYLIGWNETPSLPYTLFIIHKNEPVNNGDYAAFRWHGGHPFPDGSLFTKRVIGSQGDTVERTGQSFTVNRQTFVAKDHGMTGKALFPNPLPEGASIVPPARYWVAGTHEYSFDSRYSQVGFIKQEDVVGRAYPIF</sequence>
<evidence type="ECO:0000259" key="1">
    <source>
        <dbReference type="Pfam" id="PF10502"/>
    </source>
</evidence>
<protein>
    <recommendedName>
        <fullName evidence="1">Peptidase S26 domain-containing protein</fullName>
    </recommendedName>
</protein>
<name>A0A2W4STS5_9GAMM</name>
<organism evidence="2 3">
    <name type="scientific">Candidatus Methylumidiphilus alinenensis</name>
    <dbReference type="NCBI Taxonomy" id="2202197"/>
    <lineage>
        <taxon>Bacteria</taxon>
        <taxon>Pseudomonadati</taxon>
        <taxon>Pseudomonadota</taxon>
        <taxon>Gammaproteobacteria</taxon>
        <taxon>Methylococcales</taxon>
        <taxon>Candidatus Methylumidiphilus</taxon>
    </lineage>
</organism>